<protein>
    <submittedName>
        <fullName evidence="2">Uncharacterized protein</fullName>
    </submittedName>
</protein>
<reference evidence="2" key="2">
    <citation type="submission" date="2023-06" db="EMBL/GenBank/DDBJ databases">
        <authorList>
            <consortium name="Lawrence Berkeley National Laboratory"/>
            <person name="Haridas S."/>
            <person name="Hensen N."/>
            <person name="Bonometti L."/>
            <person name="Westerberg I."/>
            <person name="Brannstrom I.O."/>
            <person name="Guillou S."/>
            <person name="Cros-Aarteil S."/>
            <person name="Calhoun S."/>
            <person name="Kuo A."/>
            <person name="Mondo S."/>
            <person name="Pangilinan J."/>
            <person name="Riley R."/>
            <person name="Labutti K."/>
            <person name="Andreopoulos B."/>
            <person name="Lipzen A."/>
            <person name="Chen C."/>
            <person name="Yanf M."/>
            <person name="Daum C."/>
            <person name="Ng V."/>
            <person name="Clum A."/>
            <person name="Steindorff A."/>
            <person name="Ohm R."/>
            <person name="Martin F."/>
            <person name="Silar P."/>
            <person name="Natvig D."/>
            <person name="Lalanne C."/>
            <person name="Gautier V."/>
            <person name="Ament-Velasquez S.L."/>
            <person name="Kruys A."/>
            <person name="Hutchinson M.I."/>
            <person name="Powell A.J."/>
            <person name="Barry K."/>
            <person name="Miller A.N."/>
            <person name="Grigoriev I.V."/>
            <person name="Debuchy R."/>
            <person name="Gladieux P."/>
            <person name="Thoren M.H."/>
            <person name="Johannesson H."/>
        </authorList>
    </citation>
    <scope>NUCLEOTIDE SEQUENCE</scope>
    <source>
        <strain evidence="2">CBS 958.72</strain>
    </source>
</reference>
<name>A0AAE0MYY7_9PEZI</name>
<dbReference type="AlphaFoldDB" id="A0AAE0MYY7"/>
<sequence length="273" mass="31348">MASVATQCTLCTLYALWWQDRVAVWSASLARRRTTYASRTNWQLPGERCAGNMSLHPIPSHPGDGSSLRIQYSVRSIRTPQLMKVWMYWINHRYFSSSPFARSKEEEGSGCGVFITCVSCSREKQSRHMVPGGLFQRSRWYEVRVDTDTKAQTSLSIHARWLVVLGVKMSPIARLRSCAFGDGWKRVRCASLSLDPRSWWRRLHTSCRHGRLLLSPPMASSFSFTVQLSRFQSLLHDKRKENKKRQPGNTEQNPKAPSFAANDMHCFSRCFLP</sequence>
<evidence type="ECO:0000313" key="2">
    <source>
        <dbReference type="EMBL" id="KAK3361570.1"/>
    </source>
</evidence>
<proteinExistence type="predicted"/>
<evidence type="ECO:0000313" key="3">
    <source>
        <dbReference type="Proteomes" id="UP001287356"/>
    </source>
</evidence>
<gene>
    <name evidence="2" type="ORF">B0T24DRAFT_110771</name>
</gene>
<organism evidence="2 3">
    <name type="scientific">Lasiosphaeria ovina</name>
    <dbReference type="NCBI Taxonomy" id="92902"/>
    <lineage>
        <taxon>Eukaryota</taxon>
        <taxon>Fungi</taxon>
        <taxon>Dikarya</taxon>
        <taxon>Ascomycota</taxon>
        <taxon>Pezizomycotina</taxon>
        <taxon>Sordariomycetes</taxon>
        <taxon>Sordariomycetidae</taxon>
        <taxon>Sordariales</taxon>
        <taxon>Lasiosphaeriaceae</taxon>
        <taxon>Lasiosphaeria</taxon>
    </lineage>
</organism>
<accession>A0AAE0MYY7</accession>
<evidence type="ECO:0000256" key="1">
    <source>
        <dbReference type="SAM" id="MobiDB-lite"/>
    </source>
</evidence>
<keyword evidence="3" id="KW-1185">Reference proteome</keyword>
<comment type="caution">
    <text evidence="2">The sequence shown here is derived from an EMBL/GenBank/DDBJ whole genome shotgun (WGS) entry which is preliminary data.</text>
</comment>
<dbReference type="EMBL" id="JAULSN010000011">
    <property type="protein sequence ID" value="KAK3361570.1"/>
    <property type="molecule type" value="Genomic_DNA"/>
</dbReference>
<dbReference type="Proteomes" id="UP001287356">
    <property type="component" value="Unassembled WGS sequence"/>
</dbReference>
<reference evidence="2" key="1">
    <citation type="journal article" date="2023" name="Mol. Phylogenet. Evol.">
        <title>Genome-scale phylogeny and comparative genomics of the fungal order Sordariales.</title>
        <authorList>
            <person name="Hensen N."/>
            <person name="Bonometti L."/>
            <person name="Westerberg I."/>
            <person name="Brannstrom I.O."/>
            <person name="Guillou S."/>
            <person name="Cros-Aarteil S."/>
            <person name="Calhoun S."/>
            <person name="Haridas S."/>
            <person name="Kuo A."/>
            <person name="Mondo S."/>
            <person name="Pangilinan J."/>
            <person name="Riley R."/>
            <person name="LaButti K."/>
            <person name="Andreopoulos B."/>
            <person name="Lipzen A."/>
            <person name="Chen C."/>
            <person name="Yan M."/>
            <person name="Daum C."/>
            <person name="Ng V."/>
            <person name="Clum A."/>
            <person name="Steindorff A."/>
            <person name="Ohm R.A."/>
            <person name="Martin F."/>
            <person name="Silar P."/>
            <person name="Natvig D.O."/>
            <person name="Lalanne C."/>
            <person name="Gautier V."/>
            <person name="Ament-Velasquez S.L."/>
            <person name="Kruys A."/>
            <person name="Hutchinson M.I."/>
            <person name="Powell A.J."/>
            <person name="Barry K."/>
            <person name="Miller A.N."/>
            <person name="Grigoriev I.V."/>
            <person name="Debuchy R."/>
            <person name="Gladieux P."/>
            <person name="Hiltunen Thoren M."/>
            <person name="Johannesson H."/>
        </authorList>
    </citation>
    <scope>NUCLEOTIDE SEQUENCE</scope>
    <source>
        <strain evidence="2">CBS 958.72</strain>
    </source>
</reference>
<feature type="region of interest" description="Disordered" evidence="1">
    <location>
        <begin position="237"/>
        <end position="260"/>
    </location>
</feature>